<name>A0A9P0KS15_ACAOB</name>
<protein>
    <submittedName>
        <fullName evidence="1">Uncharacterized protein</fullName>
    </submittedName>
</protein>
<gene>
    <name evidence="1" type="ORF">ACAOBT_LOCUS13368</name>
</gene>
<evidence type="ECO:0000313" key="2">
    <source>
        <dbReference type="Proteomes" id="UP001152888"/>
    </source>
</evidence>
<sequence length="92" mass="10615">MHYDSPDMSASLTPEKRVKMQKLVNAFAKRKSCKIREFAKFLGNIVASCPAIKYSWAYTKNFERAKYLSLRKAANNYEAKMEIDASLLPDFQ</sequence>
<organism evidence="1 2">
    <name type="scientific">Acanthoscelides obtectus</name>
    <name type="common">Bean weevil</name>
    <name type="synonym">Bruchus obtectus</name>
    <dbReference type="NCBI Taxonomy" id="200917"/>
    <lineage>
        <taxon>Eukaryota</taxon>
        <taxon>Metazoa</taxon>
        <taxon>Ecdysozoa</taxon>
        <taxon>Arthropoda</taxon>
        <taxon>Hexapoda</taxon>
        <taxon>Insecta</taxon>
        <taxon>Pterygota</taxon>
        <taxon>Neoptera</taxon>
        <taxon>Endopterygota</taxon>
        <taxon>Coleoptera</taxon>
        <taxon>Polyphaga</taxon>
        <taxon>Cucujiformia</taxon>
        <taxon>Chrysomeloidea</taxon>
        <taxon>Chrysomelidae</taxon>
        <taxon>Bruchinae</taxon>
        <taxon>Bruchini</taxon>
        <taxon>Acanthoscelides</taxon>
    </lineage>
</organism>
<dbReference type="Proteomes" id="UP001152888">
    <property type="component" value="Unassembled WGS sequence"/>
</dbReference>
<accession>A0A9P0KS15</accession>
<reference evidence="1" key="1">
    <citation type="submission" date="2022-03" db="EMBL/GenBank/DDBJ databases">
        <authorList>
            <person name="Sayadi A."/>
        </authorList>
    </citation>
    <scope>NUCLEOTIDE SEQUENCE</scope>
</reference>
<comment type="caution">
    <text evidence="1">The sequence shown here is derived from an EMBL/GenBank/DDBJ whole genome shotgun (WGS) entry which is preliminary data.</text>
</comment>
<dbReference type="AlphaFoldDB" id="A0A9P0KS15"/>
<keyword evidence="2" id="KW-1185">Reference proteome</keyword>
<evidence type="ECO:0000313" key="1">
    <source>
        <dbReference type="EMBL" id="CAH1979236.1"/>
    </source>
</evidence>
<proteinExistence type="predicted"/>
<dbReference type="OrthoDB" id="6764166at2759"/>
<dbReference type="EMBL" id="CAKOFQ010006876">
    <property type="protein sequence ID" value="CAH1979236.1"/>
    <property type="molecule type" value="Genomic_DNA"/>
</dbReference>